<reference evidence="2" key="2">
    <citation type="journal article" date="2016" name="Sci. Rep.">
        <title>Dictyocaulus viviparus genome, variome and transcriptome elucidate lungworm biology and support future intervention.</title>
        <authorList>
            <person name="McNulty S.N."/>
            <person name="Strube C."/>
            <person name="Rosa B.A."/>
            <person name="Martin J.C."/>
            <person name="Tyagi R."/>
            <person name="Choi Y.J."/>
            <person name="Wang Q."/>
            <person name="Hallsworth Pepin K."/>
            <person name="Zhang X."/>
            <person name="Ozersky P."/>
            <person name="Wilson R.K."/>
            <person name="Sternberg P.W."/>
            <person name="Gasser R.B."/>
            <person name="Mitreva M."/>
        </authorList>
    </citation>
    <scope>NUCLEOTIDE SEQUENCE [LARGE SCALE GENOMIC DNA]</scope>
    <source>
        <strain evidence="2">HannoverDv2000</strain>
    </source>
</reference>
<evidence type="ECO:0000313" key="2">
    <source>
        <dbReference type="Proteomes" id="UP000053766"/>
    </source>
</evidence>
<evidence type="ECO:0000313" key="1">
    <source>
        <dbReference type="EMBL" id="KJH50534.1"/>
    </source>
</evidence>
<reference evidence="1 2" key="1">
    <citation type="submission" date="2013-11" db="EMBL/GenBank/DDBJ databases">
        <title>Draft genome of the bovine lungworm Dictyocaulus viviparus.</title>
        <authorList>
            <person name="Mitreva M."/>
        </authorList>
    </citation>
    <scope>NUCLEOTIDE SEQUENCE [LARGE SCALE GENOMIC DNA]</scope>
    <source>
        <strain evidence="1 2">HannoverDv2000</strain>
    </source>
</reference>
<protein>
    <submittedName>
        <fullName evidence="1">Uncharacterized protein</fullName>
    </submittedName>
</protein>
<keyword evidence="2" id="KW-1185">Reference proteome</keyword>
<name>A0A0D8Y3C8_DICVI</name>
<dbReference type="EMBL" id="KN716203">
    <property type="protein sequence ID" value="KJH50534.1"/>
    <property type="molecule type" value="Genomic_DNA"/>
</dbReference>
<dbReference type="Proteomes" id="UP000053766">
    <property type="component" value="Unassembled WGS sequence"/>
</dbReference>
<gene>
    <name evidence="1" type="ORF">DICVIV_03299</name>
</gene>
<dbReference type="AlphaFoldDB" id="A0A0D8Y3C8"/>
<sequence>MEKQRKFQNLLTVRFRCRRDVIKVESNDRKRIPEFIRNIYREHFHPIITYERNDCTIERTRMSL</sequence>
<proteinExistence type="predicted"/>
<accession>A0A0D8Y3C8</accession>
<organism evidence="1 2">
    <name type="scientific">Dictyocaulus viviparus</name>
    <name type="common">Bovine lungworm</name>
    <dbReference type="NCBI Taxonomy" id="29172"/>
    <lineage>
        <taxon>Eukaryota</taxon>
        <taxon>Metazoa</taxon>
        <taxon>Ecdysozoa</taxon>
        <taxon>Nematoda</taxon>
        <taxon>Chromadorea</taxon>
        <taxon>Rhabditida</taxon>
        <taxon>Rhabditina</taxon>
        <taxon>Rhabditomorpha</taxon>
        <taxon>Strongyloidea</taxon>
        <taxon>Metastrongylidae</taxon>
        <taxon>Dictyocaulus</taxon>
    </lineage>
</organism>